<evidence type="ECO:0000313" key="3">
    <source>
        <dbReference type="Proteomes" id="UP000515161"/>
    </source>
</evidence>
<feature type="domain" description="C-type lectin" evidence="2">
    <location>
        <begin position="56"/>
        <end position="162"/>
    </location>
</feature>
<dbReference type="SMART" id="SM00034">
    <property type="entry name" value="CLECT"/>
    <property type="match status" value="1"/>
</dbReference>
<dbReference type="RefSeq" id="XP_034078648.1">
    <property type="nucleotide sequence ID" value="XM_034222757.1"/>
</dbReference>
<feature type="chain" id="PRO_5027746420" evidence="1">
    <location>
        <begin position="20"/>
        <end position="215"/>
    </location>
</feature>
<evidence type="ECO:0000256" key="1">
    <source>
        <dbReference type="SAM" id="SignalP"/>
    </source>
</evidence>
<keyword evidence="3" id="KW-1185">Reference proteome</keyword>
<name>A0A6P8UPD8_GYMAC</name>
<dbReference type="InterPro" id="IPR001304">
    <property type="entry name" value="C-type_lectin-like"/>
</dbReference>
<keyword evidence="1" id="KW-0732">Signal</keyword>
<feature type="signal peptide" evidence="1">
    <location>
        <begin position="1"/>
        <end position="19"/>
    </location>
</feature>
<gene>
    <name evidence="4" type="primary">LOC117550347</name>
</gene>
<sequence length="215" mass="23994">MKTLVVFVFCCASMALAGAAVLSEAAPEEDELVLSEEDELAESPSSNACPGDWTEFDGRCFQYVPKELSWAKAEKNCHSMDAHLASVHSTAEHNEIQKIIIDASQKLKETWIGGSDAHEVGEWLWSDGSHFDYNDWCAGEPSVQETQRCLQINYTEKKCWDSNSGDFRDFRDPDGEGALRAAWRGTKRPPVLRTREDSDFTAVTCVINPSNPLRT</sequence>
<dbReference type="Proteomes" id="UP000515161">
    <property type="component" value="Unplaced"/>
</dbReference>
<dbReference type="AlphaFoldDB" id="A0A6P8UPD8"/>
<dbReference type="SUPFAM" id="SSF56436">
    <property type="entry name" value="C-type lectin-like"/>
    <property type="match status" value="1"/>
</dbReference>
<reference evidence="4" key="1">
    <citation type="submission" date="2025-08" db="UniProtKB">
        <authorList>
            <consortium name="RefSeq"/>
        </authorList>
    </citation>
    <scope>IDENTIFICATION</scope>
</reference>
<accession>A0A6P8UPD8</accession>
<dbReference type="PANTHER" id="PTHR22803">
    <property type="entry name" value="MANNOSE, PHOSPHOLIPASE, LECTIN RECEPTOR RELATED"/>
    <property type="match status" value="1"/>
</dbReference>
<evidence type="ECO:0000313" key="4">
    <source>
        <dbReference type="RefSeq" id="XP_034078648.1"/>
    </source>
</evidence>
<dbReference type="InterPro" id="IPR016186">
    <property type="entry name" value="C-type_lectin-like/link_sf"/>
</dbReference>
<dbReference type="CDD" id="cd00037">
    <property type="entry name" value="CLECT"/>
    <property type="match status" value="1"/>
</dbReference>
<dbReference type="Gene3D" id="3.10.100.10">
    <property type="entry name" value="Mannose-Binding Protein A, subunit A"/>
    <property type="match status" value="1"/>
</dbReference>
<dbReference type="PROSITE" id="PS50041">
    <property type="entry name" value="C_TYPE_LECTIN_2"/>
    <property type="match status" value="1"/>
</dbReference>
<dbReference type="GeneID" id="117550347"/>
<dbReference type="InterPro" id="IPR016187">
    <property type="entry name" value="CTDL_fold"/>
</dbReference>
<dbReference type="Pfam" id="PF00059">
    <property type="entry name" value="Lectin_C"/>
    <property type="match status" value="1"/>
</dbReference>
<proteinExistence type="predicted"/>
<evidence type="ECO:0000259" key="2">
    <source>
        <dbReference type="PROSITE" id="PS50041"/>
    </source>
</evidence>
<protein>
    <submittedName>
        <fullName evidence="4">Ladderlectin-like isoform X3</fullName>
    </submittedName>
</protein>
<dbReference type="InterPro" id="IPR050111">
    <property type="entry name" value="C-type_lectin/snaclec_domain"/>
</dbReference>
<organism evidence="3 4">
    <name type="scientific">Gymnodraco acuticeps</name>
    <name type="common">Antarctic dragonfish</name>
    <dbReference type="NCBI Taxonomy" id="8218"/>
    <lineage>
        <taxon>Eukaryota</taxon>
        <taxon>Metazoa</taxon>
        <taxon>Chordata</taxon>
        <taxon>Craniata</taxon>
        <taxon>Vertebrata</taxon>
        <taxon>Euteleostomi</taxon>
        <taxon>Actinopterygii</taxon>
        <taxon>Neopterygii</taxon>
        <taxon>Teleostei</taxon>
        <taxon>Neoteleostei</taxon>
        <taxon>Acanthomorphata</taxon>
        <taxon>Eupercaria</taxon>
        <taxon>Perciformes</taxon>
        <taxon>Notothenioidei</taxon>
        <taxon>Bathydraconidae</taxon>
        <taxon>Gymnodraco</taxon>
    </lineage>
</organism>